<dbReference type="NCBIfam" id="TIGR00185">
    <property type="entry name" value="tRNA_yibK_trmL"/>
    <property type="match status" value="1"/>
</dbReference>
<dbReference type="FunFam" id="3.40.1280.10:FF:000002">
    <property type="entry name" value="Peptidylprolyl isomerase"/>
    <property type="match status" value="1"/>
</dbReference>
<dbReference type="GO" id="GO:0141102">
    <property type="term" value="F:tRNA (5-carboxymethylaminomethyluridine(34)-2'-O)-methyltransferase activity"/>
    <property type="evidence" value="ECO:0007669"/>
    <property type="project" value="RHEA"/>
</dbReference>
<keyword evidence="2 6" id="KW-0489">Methyltransferase</keyword>
<sequence length="166" mass="19122">MLPLRQFTKYHPMLDIALFEPEIPPNTGNIIRLCANTGFRLHLIEPLGFSWDDKRLRRAGLDYHEFTQVRRHPNLDAFLAEINPKRLFACTTKGSQHYTNIQFQPGDTLLFGPETRGLPDELIQSLPGEQRLRIPMLPDSRSMNLSNAVSVFVYEAWRQLDFDGAV</sequence>
<comment type="subcellular location">
    <subcellularLocation>
        <location evidence="6">Cytoplasm</location>
    </subcellularLocation>
</comment>
<dbReference type="GO" id="GO:0141098">
    <property type="term" value="F:tRNA (cytidine(34)-2'-O)-methyltransferase activity"/>
    <property type="evidence" value="ECO:0007669"/>
    <property type="project" value="RHEA"/>
</dbReference>
<accession>A0A2S2E8F1</accession>
<gene>
    <name evidence="6 9" type="primary">trmL</name>
    <name evidence="9" type="ORF">HMF8227_02766</name>
</gene>
<evidence type="ECO:0000256" key="4">
    <source>
        <dbReference type="ARBA" id="ARBA00022691"/>
    </source>
</evidence>
<comment type="function">
    <text evidence="6">Methylates the ribose at the nucleotide 34 wobble position in the two leucyl isoacceptors tRNA(Leu)(CmAA) and tRNA(Leu)(cmnm5UmAA). Catalyzes the methyl transfer from S-adenosyl-L-methionine to the 2'-OH of the wobble nucleotide.</text>
</comment>
<keyword evidence="4 6" id="KW-0949">S-adenosyl-L-methionine</keyword>
<dbReference type="PIRSF" id="PIRSF029256">
    <property type="entry name" value="SpoU_TrmH_prd"/>
    <property type="match status" value="1"/>
</dbReference>
<dbReference type="KEGG" id="salh:HMF8227_02766"/>
<dbReference type="CDD" id="cd18094">
    <property type="entry name" value="SpoU-like_TrmL"/>
    <property type="match status" value="1"/>
</dbReference>
<dbReference type="PANTHER" id="PTHR42971:SF1">
    <property type="entry name" value="TRNA (CYTIDINE(34)-2'-O)-METHYLTRANSFERASE"/>
    <property type="match status" value="1"/>
</dbReference>
<feature type="binding site" evidence="6 7">
    <location>
        <position position="134"/>
    </location>
    <ligand>
        <name>S-adenosyl-L-methionine</name>
        <dbReference type="ChEBI" id="CHEBI:59789"/>
    </ligand>
</feature>
<evidence type="ECO:0000259" key="8">
    <source>
        <dbReference type="Pfam" id="PF00588"/>
    </source>
</evidence>
<evidence type="ECO:0000256" key="7">
    <source>
        <dbReference type="PIRSR" id="PIRSR029256-1"/>
    </source>
</evidence>
<organism evidence="9 10">
    <name type="scientific">Saliniradius amylolyticus</name>
    <dbReference type="NCBI Taxonomy" id="2183582"/>
    <lineage>
        <taxon>Bacteria</taxon>
        <taxon>Pseudomonadati</taxon>
        <taxon>Pseudomonadota</taxon>
        <taxon>Gammaproteobacteria</taxon>
        <taxon>Alteromonadales</taxon>
        <taxon>Alteromonadaceae</taxon>
        <taxon>Saliniradius</taxon>
    </lineage>
</organism>
<evidence type="ECO:0000256" key="3">
    <source>
        <dbReference type="ARBA" id="ARBA00022679"/>
    </source>
</evidence>
<keyword evidence="5 6" id="KW-0819">tRNA processing</keyword>
<evidence type="ECO:0000313" key="9">
    <source>
        <dbReference type="EMBL" id="AWL13217.1"/>
    </source>
</evidence>
<dbReference type="InterPro" id="IPR029028">
    <property type="entry name" value="Alpha/beta_knot_MTases"/>
</dbReference>
<dbReference type="EC" id="2.1.1.207" evidence="6"/>
<evidence type="ECO:0000256" key="2">
    <source>
        <dbReference type="ARBA" id="ARBA00022603"/>
    </source>
</evidence>
<dbReference type="AlphaFoldDB" id="A0A2S2E8F1"/>
<dbReference type="Pfam" id="PF00588">
    <property type="entry name" value="SpoU_methylase"/>
    <property type="match status" value="1"/>
</dbReference>
<comment type="subunit">
    <text evidence="6">Homodimer.</text>
</comment>
<dbReference type="GO" id="GO:0003723">
    <property type="term" value="F:RNA binding"/>
    <property type="evidence" value="ECO:0007669"/>
    <property type="project" value="InterPro"/>
</dbReference>
<comment type="catalytic activity">
    <reaction evidence="6">
        <text>5-carboxymethylaminomethyluridine(34) in tRNA(Leu) + S-adenosyl-L-methionine = 5-carboxymethylaminomethyl-2'-O-methyluridine(34) in tRNA(Leu) + S-adenosyl-L-homocysteine + H(+)</text>
        <dbReference type="Rhea" id="RHEA:43088"/>
        <dbReference type="Rhea" id="RHEA-COMP:10333"/>
        <dbReference type="Rhea" id="RHEA-COMP:10334"/>
        <dbReference type="ChEBI" id="CHEBI:15378"/>
        <dbReference type="ChEBI" id="CHEBI:57856"/>
        <dbReference type="ChEBI" id="CHEBI:59789"/>
        <dbReference type="ChEBI" id="CHEBI:74508"/>
        <dbReference type="ChEBI" id="CHEBI:74511"/>
        <dbReference type="EC" id="2.1.1.207"/>
    </reaction>
</comment>
<feature type="binding site" evidence="6 7">
    <location>
        <position position="112"/>
    </location>
    <ligand>
        <name>S-adenosyl-L-methionine</name>
        <dbReference type="ChEBI" id="CHEBI:59789"/>
    </ligand>
</feature>
<name>A0A2S2E8F1_9ALTE</name>
<comment type="similarity">
    <text evidence="6">Belongs to the class IV-like SAM-binding methyltransferase superfamily. RNA methyltransferase TrmH family. TrmL subfamily.</text>
</comment>
<dbReference type="Proteomes" id="UP000245728">
    <property type="component" value="Chromosome"/>
</dbReference>
<evidence type="ECO:0000256" key="5">
    <source>
        <dbReference type="ARBA" id="ARBA00022694"/>
    </source>
</evidence>
<reference evidence="9 10" key="1">
    <citation type="submission" date="2018-05" db="EMBL/GenBank/DDBJ databases">
        <title>Salinimonas sp. HMF8227 Genome sequencing and assembly.</title>
        <authorList>
            <person name="Kang H."/>
            <person name="Kang J."/>
            <person name="Cha I."/>
            <person name="Kim H."/>
            <person name="Joh K."/>
        </authorList>
    </citation>
    <scope>NUCLEOTIDE SEQUENCE [LARGE SCALE GENOMIC DNA]</scope>
    <source>
        <strain evidence="9 10">HMF8227</strain>
    </source>
</reference>
<dbReference type="InterPro" id="IPR029026">
    <property type="entry name" value="tRNA_m1G_MTases_N"/>
</dbReference>
<dbReference type="Gene3D" id="3.40.1280.10">
    <property type="match status" value="1"/>
</dbReference>
<protein>
    <recommendedName>
        <fullName evidence="6">tRNA (cytidine(34)-2'-O)-methyltransferase</fullName>
        <ecNumber evidence="6">2.1.1.207</ecNumber>
    </recommendedName>
    <alternativeName>
        <fullName evidence="6">tRNA (cytidine/uridine-2'-O-)-methyltransferase TrmL</fullName>
    </alternativeName>
</protein>
<dbReference type="InterPro" id="IPR016914">
    <property type="entry name" value="TrmL"/>
</dbReference>
<comment type="caution">
    <text evidence="6">Lacks conserved residue(s) required for the propagation of feature annotation.</text>
</comment>
<dbReference type="HAMAP" id="MF_01885">
    <property type="entry name" value="tRNA_methyltr_TrmL"/>
    <property type="match status" value="1"/>
</dbReference>
<dbReference type="SUPFAM" id="SSF75217">
    <property type="entry name" value="alpha/beta knot"/>
    <property type="match status" value="1"/>
</dbReference>
<dbReference type="GO" id="GO:0042802">
    <property type="term" value="F:identical protein binding"/>
    <property type="evidence" value="ECO:0007669"/>
    <property type="project" value="UniProtKB-ARBA"/>
</dbReference>
<feature type="domain" description="tRNA/rRNA methyltransferase SpoU type" evidence="8">
    <location>
        <begin position="15"/>
        <end position="154"/>
    </location>
</feature>
<dbReference type="InterPro" id="IPR001537">
    <property type="entry name" value="SpoU_MeTrfase"/>
</dbReference>
<proteinExistence type="inferred from homology"/>
<keyword evidence="1 6" id="KW-0963">Cytoplasm</keyword>
<dbReference type="GO" id="GO:0005737">
    <property type="term" value="C:cytoplasm"/>
    <property type="evidence" value="ECO:0007669"/>
    <property type="project" value="UniProtKB-SubCell"/>
</dbReference>
<feature type="binding site" evidence="6 7">
    <location>
        <position position="142"/>
    </location>
    <ligand>
        <name>S-adenosyl-L-methionine</name>
        <dbReference type="ChEBI" id="CHEBI:59789"/>
    </ligand>
</feature>
<comment type="catalytic activity">
    <reaction evidence="6">
        <text>cytidine(34) in tRNA + S-adenosyl-L-methionine = 2'-O-methylcytidine(34) in tRNA + S-adenosyl-L-homocysteine + H(+)</text>
        <dbReference type="Rhea" id="RHEA:43084"/>
        <dbReference type="Rhea" id="RHEA-COMP:10331"/>
        <dbReference type="Rhea" id="RHEA-COMP:10332"/>
        <dbReference type="ChEBI" id="CHEBI:15378"/>
        <dbReference type="ChEBI" id="CHEBI:57856"/>
        <dbReference type="ChEBI" id="CHEBI:59789"/>
        <dbReference type="ChEBI" id="CHEBI:74495"/>
        <dbReference type="ChEBI" id="CHEBI:82748"/>
        <dbReference type="EC" id="2.1.1.207"/>
    </reaction>
</comment>
<dbReference type="GO" id="GO:0002132">
    <property type="term" value="P:wobble position uridine ribose methylation"/>
    <property type="evidence" value="ECO:0007669"/>
    <property type="project" value="TreeGrafter"/>
</dbReference>
<dbReference type="GO" id="GO:0002131">
    <property type="term" value="P:wobble position cytosine ribose methylation"/>
    <property type="evidence" value="ECO:0007669"/>
    <property type="project" value="TreeGrafter"/>
</dbReference>
<evidence type="ECO:0000313" key="10">
    <source>
        <dbReference type="Proteomes" id="UP000245728"/>
    </source>
</evidence>
<dbReference type="EMBL" id="CP029347">
    <property type="protein sequence ID" value="AWL13217.1"/>
    <property type="molecule type" value="Genomic_DNA"/>
</dbReference>
<evidence type="ECO:0000256" key="6">
    <source>
        <dbReference type="HAMAP-Rule" id="MF_01885"/>
    </source>
</evidence>
<evidence type="ECO:0000256" key="1">
    <source>
        <dbReference type="ARBA" id="ARBA00022490"/>
    </source>
</evidence>
<dbReference type="PANTHER" id="PTHR42971">
    <property type="entry name" value="TRNA (CYTIDINE(34)-2'-O)-METHYLTRANSFERASE"/>
    <property type="match status" value="1"/>
</dbReference>
<keyword evidence="3 6" id="KW-0808">Transferase</keyword>
<keyword evidence="10" id="KW-1185">Reference proteome</keyword>